<dbReference type="GeneID" id="62236526"/>
<reference evidence="2 3" key="1">
    <citation type="journal article" date="2020" name="Genome Biol. Evol.">
        <title>Comparative genomics of Sclerotiniaceae.</title>
        <authorList>
            <person name="Valero Jimenez C.A."/>
            <person name="Steentjes M."/>
            <person name="Scholten O.E."/>
            <person name="Van Kan J.A.L."/>
        </authorList>
    </citation>
    <scope>NUCLEOTIDE SEQUENCE [LARGE SCALE GENOMIC DNA]</scope>
    <source>
        <strain evidence="2 3">B1</strain>
    </source>
</reference>
<dbReference type="Proteomes" id="UP000783213">
    <property type="component" value="Unassembled WGS sequence"/>
</dbReference>
<protein>
    <submittedName>
        <fullName evidence="2">Uncharacterized protein</fullName>
    </submittedName>
</protein>
<feature type="compositionally biased region" description="Polar residues" evidence="1">
    <location>
        <begin position="223"/>
        <end position="246"/>
    </location>
</feature>
<evidence type="ECO:0000313" key="3">
    <source>
        <dbReference type="Proteomes" id="UP000783213"/>
    </source>
</evidence>
<name>A0ABQ7IAV1_9HELO</name>
<evidence type="ECO:0000313" key="2">
    <source>
        <dbReference type="EMBL" id="KAF7918512.1"/>
    </source>
</evidence>
<feature type="compositionally biased region" description="Basic residues" evidence="1">
    <location>
        <begin position="171"/>
        <end position="181"/>
    </location>
</feature>
<organism evidence="2 3">
    <name type="scientific">Botrytis deweyae</name>
    <dbReference type="NCBI Taxonomy" id="2478750"/>
    <lineage>
        <taxon>Eukaryota</taxon>
        <taxon>Fungi</taxon>
        <taxon>Dikarya</taxon>
        <taxon>Ascomycota</taxon>
        <taxon>Pezizomycotina</taxon>
        <taxon>Leotiomycetes</taxon>
        <taxon>Helotiales</taxon>
        <taxon>Sclerotiniaceae</taxon>
        <taxon>Botrytis</taxon>
    </lineage>
</organism>
<proteinExistence type="predicted"/>
<comment type="caution">
    <text evidence="2">The sequence shown here is derived from an EMBL/GenBank/DDBJ whole genome shotgun (WGS) entry which is preliminary data.</text>
</comment>
<dbReference type="EMBL" id="RCSX01000030">
    <property type="protein sequence ID" value="KAF7918512.1"/>
    <property type="molecule type" value="Genomic_DNA"/>
</dbReference>
<accession>A0ABQ7IAV1</accession>
<dbReference type="RefSeq" id="XP_038806315.1">
    <property type="nucleotide sequence ID" value="XM_038957376.1"/>
</dbReference>
<evidence type="ECO:0000256" key="1">
    <source>
        <dbReference type="SAM" id="MobiDB-lite"/>
    </source>
</evidence>
<feature type="region of interest" description="Disordered" evidence="1">
    <location>
        <begin position="143"/>
        <end position="278"/>
    </location>
</feature>
<gene>
    <name evidence="2" type="ORF">EAE98_009755</name>
</gene>
<feature type="compositionally biased region" description="Polar residues" evidence="1">
    <location>
        <begin position="193"/>
        <end position="209"/>
    </location>
</feature>
<feature type="compositionally biased region" description="Polar residues" evidence="1">
    <location>
        <begin position="146"/>
        <end position="169"/>
    </location>
</feature>
<keyword evidence="3" id="KW-1185">Reference proteome</keyword>
<feature type="compositionally biased region" description="Low complexity" evidence="1">
    <location>
        <begin position="249"/>
        <end position="262"/>
    </location>
</feature>
<sequence>MAKGPIGIHLKGQGAWYLVHYPLPDTLTAINDTQRQNYNRALICKGVSVDGDEKLLRSDNYKRLFPWYKTLSTMQSLKDHLFRTRMKLNKLLRLNNALMGVVQPTDASKLPPILTPAQQQQVQAQKQVYDAQVAASRIAASRIAPRSTQKADVPASSQSELIRTPSARNRSAIRRQSRGRSSRWIEPPLAYDNLSTPGATTNLSGQPGSPSYLDGAKDRDSDSYTGSSADITDNNQLSPTPSTSHTIWGGPKSPLKSSGKPLKAQEDDEMEAGTIWRV</sequence>